<feature type="compositionally biased region" description="Low complexity" evidence="2">
    <location>
        <begin position="164"/>
        <end position="181"/>
    </location>
</feature>
<evidence type="ECO:0000313" key="4">
    <source>
        <dbReference type="Proteomes" id="UP001479436"/>
    </source>
</evidence>
<evidence type="ECO:0000313" key="3">
    <source>
        <dbReference type="EMBL" id="KAK9727881.1"/>
    </source>
</evidence>
<protein>
    <recommendedName>
        <fullName evidence="1">Protein YOP1</fullName>
    </recommendedName>
</protein>
<comment type="subcellular location">
    <subcellularLocation>
        <location evidence="1">Membrane</location>
        <topology evidence="1">Multi-pass membrane protein</topology>
    </subcellularLocation>
</comment>
<dbReference type="InterPro" id="IPR004345">
    <property type="entry name" value="TB2_DP1_HVA22"/>
</dbReference>
<evidence type="ECO:0000256" key="1">
    <source>
        <dbReference type="RuleBase" id="RU362006"/>
    </source>
</evidence>
<dbReference type="Pfam" id="PF03134">
    <property type="entry name" value="TB2_DP1_HVA22"/>
    <property type="match status" value="1"/>
</dbReference>
<feature type="compositionally biased region" description="Basic and acidic residues" evidence="2">
    <location>
        <begin position="245"/>
        <end position="254"/>
    </location>
</feature>
<name>A0ABR2W9K0_9FUNG</name>
<feature type="region of interest" description="Disordered" evidence="2">
    <location>
        <begin position="136"/>
        <end position="194"/>
    </location>
</feature>
<feature type="transmembrane region" description="Helical" evidence="1">
    <location>
        <begin position="106"/>
        <end position="129"/>
    </location>
</feature>
<feature type="region of interest" description="Disordered" evidence="2">
    <location>
        <begin position="228"/>
        <end position="269"/>
    </location>
</feature>
<evidence type="ECO:0000256" key="2">
    <source>
        <dbReference type="SAM" id="MobiDB-lite"/>
    </source>
</evidence>
<dbReference type="PANTHER" id="PTHR12300">
    <property type="entry name" value="HVA22-LIKE PROTEINS"/>
    <property type="match status" value="1"/>
</dbReference>
<dbReference type="EMBL" id="JASJQH010006908">
    <property type="protein sequence ID" value="KAK9727881.1"/>
    <property type="molecule type" value="Genomic_DNA"/>
</dbReference>
<keyword evidence="1" id="KW-0472">Membrane</keyword>
<keyword evidence="1" id="KW-1133">Transmembrane helix</keyword>
<accession>A0ABR2W9K0</accession>
<keyword evidence="4" id="KW-1185">Reference proteome</keyword>
<gene>
    <name evidence="3" type="ORF">K7432_001451</name>
</gene>
<proteinExistence type="inferred from homology"/>
<feature type="compositionally biased region" description="Polar residues" evidence="2">
    <location>
        <begin position="255"/>
        <end position="269"/>
    </location>
</feature>
<dbReference type="Proteomes" id="UP001479436">
    <property type="component" value="Unassembled WGS sequence"/>
</dbReference>
<organism evidence="3 4">
    <name type="scientific">Basidiobolus ranarum</name>
    <dbReference type="NCBI Taxonomy" id="34480"/>
    <lineage>
        <taxon>Eukaryota</taxon>
        <taxon>Fungi</taxon>
        <taxon>Fungi incertae sedis</taxon>
        <taxon>Zoopagomycota</taxon>
        <taxon>Entomophthoromycotina</taxon>
        <taxon>Basidiobolomycetes</taxon>
        <taxon>Basidiobolales</taxon>
        <taxon>Basidiobolaceae</taxon>
        <taxon>Basidiobolus</taxon>
    </lineage>
</organism>
<comment type="caution">
    <text evidence="3">The sequence shown here is derived from an EMBL/GenBank/DDBJ whole genome shotgun (WGS) entry which is preliminary data.</text>
</comment>
<feature type="compositionally biased region" description="Polar residues" evidence="2">
    <location>
        <begin position="182"/>
        <end position="194"/>
    </location>
</feature>
<sequence>MLYSLTKLTCLSLGLYCSFKAVRSRNKEKGMQWLMFWIVMAFYRATEFWADIFLGWWLPFYGYFKLFAILFVLFTQPWGSEAVYKQHLRPLFRSNQYHIEDFKKDYGSYVMSLSKVVVSISVALTSVLFSSVSSDQSNASLDKTPSSREAATRRSDLSPTSKIKAVPTSTSTSASPTKKSPGFNSTAGNQLKNTQSLNDVGASFKTTKATRSISDIRKKFQLAEEKTTLTGRKPINGKLNPSKATLEEKYKKSYEQGQHITSSRINSRV</sequence>
<feature type="compositionally biased region" description="Polar residues" evidence="2">
    <location>
        <begin position="138"/>
        <end position="149"/>
    </location>
</feature>
<keyword evidence="1" id="KW-0812">Transmembrane</keyword>
<feature type="transmembrane region" description="Helical" evidence="1">
    <location>
        <begin position="63"/>
        <end position="85"/>
    </location>
</feature>
<reference evidence="3 4" key="1">
    <citation type="submission" date="2023-04" db="EMBL/GenBank/DDBJ databases">
        <title>Genome of Basidiobolus ranarum AG-B5.</title>
        <authorList>
            <person name="Stajich J.E."/>
            <person name="Carter-House D."/>
            <person name="Gryganskyi A."/>
        </authorList>
    </citation>
    <scope>NUCLEOTIDE SEQUENCE [LARGE SCALE GENOMIC DNA]</scope>
    <source>
        <strain evidence="3 4">AG-B5</strain>
    </source>
</reference>
<comment type="similarity">
    <text evidence="1">Belongs to the DP1 family.</text>
</comment>
<comment type="caution">
    <text evidence="1">Lacks conserved residue(s) required for the propagation of feature annotation.</text>
</comment>